<feature type="domain" description="GST N-terminal" evidence="2">
    <location>
        <begin position="424"/>
        <end position="505"/>
    </location>
</feature>
<dbReference type="PROSITE" id="PS50405">
    <property type="entry name" value="GST_CTER"/>
    <property type="match status" value="4"/>
</dbReference>
<dbReference type="SFLD" id="SFLDG01153">
    <property type="entry name" value="Main.4:_Theta-like"/>
    <property type="match status" value="1"/>
</dbReference>
<dbReference type="AlphaFoldDB" id="A0A9P9YK64"/>
<keyword evidence="5" id="KW-1185">Reference proteome</keyword>
<reference evidence="4" key="1">
    <citation type="journal article" date="2023" name="Genome Biol. Evol.">
        <title>Long-read-based Genome Assembly of Drosophila gunungcola Reveals Fewer Chemosensory Genes in Flower-breeding Species.</title>
        <authorList>
            <person name="Negi A."/>
            <person name="Liao B.Y."/>
            <person name="Yeh S.D."/>
        </authorList>
    </citation>
    <scope>NUCLEOTIDE SEQUENCE</scope>
    <source>
        <strain evidence="4">Sukarami</strain>
    </source>
</reference>
<feature type="domain" description="GST N-terminal" evidence="2">
    <location>
        <begin position="171"/>
        <end position="316"/>
    </location>
</feature>
<proteinExistence type="predicted"/>
<dbReference type="Gene3D" id="1.20.1050.10">
    <property type="match status" value="6"/>
</dbReference>
<comment type="caution">
    <text evidence="4">The sequence shown here is derived from an EMBL/GenBank/DDBJ whole genome shotgun (WGS) entry which is preliminary data.</text>
</comment>
<dbReference type="FunFam" id="3.40.30.10:FF:000034">
    <property type="entry name" value="glutathione S-transferase 1"/>
    <property type="match status" value="2"/>
</dbReference>
<feature type="domain" description="GST N-terminal" evidence="2">
    <location>
        <begin position="1"/>
        <end position="85"/>
    </location>
</feature>
<feature type="domain" description="GST C-terminal" evidence="3">
    <location>
        <begin position="55"/>
        <end position="170"/>
    </location>
</feature>
<dbReference type="PANTHER" id="PTHR43969">
    <property type="entry name" value="GLUTATHIONE S TRANSFERASE D10, ISOFORM A-RELATED"/>
    <property type="match status" value="1"/>
</dbReference>
<dbReference type="Gene3D" id="3.40.30.10">
    <property type="entry name" value="Glutaredoxin"/>
    <property type="match status" value="5"/>
</dbReference>
<organism evidence="4 5">
    <name type="scientific">Drosophila gunungcola</name>
    <name type="common">fruit fly</name>
    <dbReference type="NCBI Taxonomy" id="103775"/>
    <lineage>
        <taxon>Eukaryota</taxon>
        <taxon>Metazoa</taxon>
        <taxon>Ecdysozoa</taxon>
        <taxon>Arthropoda</taxon>
        <taxon>Hexapoda</taxon>
        <taxon>Insecta</taxon>
        <taxon>Pterygota</taxon>
        <taxon>Neoptera</taxon>
        <taxon>Endopterygota</taxon>
        <taxon>Diptera</taxon>
        <taxon>Brachycera</taxon>
        <taxon>Muscomorpha</taxon>
        <taxon>Ephydroidea</taxon>
        <taxon>Drosophilidae</taxon>
        <taxon>Drosophila</taxon>
        <taxon>Sophophora</taxon>
    </lineage>
</organism>
<dbReference type="InterPro" id="IPR036282">
    <property type="entry name" value="Glutathione-S-Trfase_C_sf"/>
</dbReference>
<dbReference type="InterPro" id="IPR040079">
    <property type="entry name" value="Glutathione_S-Trfase"/>
</dbReference>
<comment type="subunit">
    <text evidence="1">Homodimer.</text>
</comment>
<evidence type="ECO:0000259" key="2">
    <source>
        <dbReference type="PROSITE" id="PS50404"/>
    </source>
</evidence>
<dbReference type="Proteomes" id="UP001059596">
    <property type="component" value="Unassembled WGS sequence"/>
</dbReference>
<sequence>TGIVLYGVDLSPCVRAVKLTLKVLNLDYEYKEVNLQTGEHLKEDTARRTELYPKDLVKRAIINQRLFFDASVIFASLANVSGPFWRSGIKDVPQEKLDTIHRGLALLETFLVSSPYLAGDSLTLADLSLPAAVDIDPAVYPKVTAWLERLDKIPHYKEINEAPAHTYVTFLRSQWIKLGDNPCVRAVKLALKALNVDYEYKEVNLQTGVVFPGLHNIVAPFWSRGVTEVSQEKLDTVHRGLALLETFLASSPYLCKTLKLDYEYKEVDLLAGEHLSEEFLKKNPQHTVPLLDDNGALIWDSHAIVCYLVDKYATSDELYPRDLVKRAQVDQRFILFMSLRNVSIPYFINQVSEVPKEKVNNIKDAYGHLETFLEDNPYLTGSILTLADICCGATASSLAAVLELDQEKYPKVAESISRNRDNMGKLTLYGIDGSPPVRSVLLTLNALGVEFEYKVVNLLEKEHLKPEFLKINPLHTVPTLDDDGFYLSDSHAINSYLDDSLYPKDLQKRAIVDQRLHYDSSVVTSTGRAITYPLFWENNSAIPQARIDALEAVYKSLNLFLESGDYLAGDSLLLPISTSCQLTLRALDLEYEFKVVDLLAGEHHKEEFLQKNPQHTIPLLDDNGALIWDSHAIVCYLVGKYAQTDELYPKDLVKRAQKADNVRDGYGHLETFLGDNPYVAGDNLTVADLCCAATASSLPAFVPLEAEKYPKVTAWLERLQEELPYYEEANGVGAKKMGKISLYGLDASPPTRACLLTLKALDIPFEYIFVNLFEKANYSEEFSKKNPQHTDDEACIWDSHAIMAYLVDRYAASDELYPKDLLQRAKVDQLMHFESGVIFESALRRLTRPILFNGESTLPRNQVDHIIQTFLDDHDYLAGDQLTIADFSIVSTITSIGVFQELDVAKYPRIAAWLDRLKELPYYEEANGSGAAQYVELLRSKNFTISK</sequence>
<dbReference type="SUPFAM" id="SSF52833">
    <property type="entry name" value="Thioredoxin-like"/>
    <property type="match status" value="5"/>
</dbReference>
<dbReference type="SUPFAM" id="SSF47616">
    <property type="entry name" value="GST C-terminal domain-like"/>
    <property type="match status" value="5"/>
</dbReference>
<dbReference type="GO" id="GO:0006749">
    <property type="term" value="P:glutathione metabolic process"/>
    <property type="evidence" value="ECO:0007669"/>
    <property type="project" value="TreeGrafter"/>
</dbReference>
<dbReference type="GO" id="GO:0004364">
    <property type="term" value="F:glutathione transferase activity"/>
    <property type="evidence" value="ECO:0007669"/>
    <property type="project" value="TreeGrafter"/>
</dbReference>
<evidence type="ECO:0000313" key="4">
    <source>
        <dbReference type="EMBL" id="KAI8038478.1"/>
    </source>
</evidence>
<dbReference type="PROSITE" id="PS50404">
    <property type="entry name" value="GST_NTER"/>
    <property type="match status" value="5"/>
</dbReference>
<feature type="domain" description="GST N-terminal" evidence="2">
    <location>
        <begin position="564"/>
        <end position="645"/>
    </location>
</feature>
<name>A0A9P9YK64_9MUSC</name>
<feature type="non-terminal residue" evidence="4">
    <location>
        <position position="947"/>
    </location>
</feature>
<feature type="domain" description="GST C-terminal" evidence="3">
    <location>
        <begin position="603"/>
        <end position="750"/>
    </location>
</feature>
<dbReference type="SFLD" id="SFLDG00358">
    <property type="entry name" value="Main_(cytGST)"/>
    <property type="match status" value="3"/>
</dbReference>
<dbReference type="EMBL" id="JAMKOV010000007">
    <property type="protein sequence ID" value="KAI8038478.1"/>
    <property type="molecule type" value="Genomic_DNA"/>
</dbReference>
<dbReference type="Pfam" id="PF13417">
    <property type="entry name" value="GST_N_3"/>
    <property type="match status" value="2"/>
</dbReference>
<feature type="domain" description="GST N-terminal" evidence="2">
    <location>
        <begin position="738"/>
        <end position="814"/>
    </location>
</feature>
<dbReference type="CDD" id="cd03177">
    <property type="entry name" value="GST_C_Delta_Epsilon"/>
    <property type="match status" value="4"/>
</dbReference>
<dbReference type="Pfam" id="PF00043">
    <property type="entry name" value="GST_C"/>
    <property type="match status" value="2"/>
</dbReference>
<dbReference type="FunFam" id="1.20.1050.10:FF:000007">
    <property type="entry name" value="Glutathione S-transferase 1-1"/>
    <property type="match status" value="3"/>
</dbReference>
<dbReference type="SFLD" id="SFLDS00019">
    <property type="entry name" value="Glutathione_Transferase_(cytos"/>
    <property type="match status" value="3"/>
</dbReference>
<dbReference type="InterPro" id="IPR004046">
    <property type="entry name" value="GST_C"/>
</dbReference>
<evidence type="ECO:0000259" key="3">
    <source>
        <dbReference type="PROSITE" id="PS50405"/>
    </source>
</evidence>
<accession>A0A9P9YK64</accession>
<feature type="domain" description="GST C-terminal" evidence="3">
    <location>
        <begin position="820"/>
        <end position="937"/>
    </location>
</feature>
<dbReference type="Pfam" id="PF02798">
    <property type="entry name" value="GST_N"/>
    <property type="match status" value="2"/>
</dbReference>
<dbReference type="InterPro" id="IPR004045">
    <property type="entry name" value="Glutathione_S-Trfase_N"/>
</dbReference>
<dbReference type="InterPro" id="IPR036249">
    <property type="entry name" value="Thioredoxin-like_sf"/>
</dbReference>
<evidence type="ECO:0000313" key="5">
    <source>
        <dbReference type="Proteomes" id="UP001059596"/>
    </source>
</evidence>
<dbReference type="CDD" id="cd03045">
    <property type="entry name" value="GST_N_Delta_Epsilon"/>
    <property type="match status" value="1"/>
</dbReference>
<feature type="domain" description="GST C-terminal" evidence="3">
    <location>
        <begin position="322"/>
        <end position="440"/>
    </location>
</feature>
<gene>
    <name evidence="4" type="ORF">M5D96_008376</name>
</gene>
<dbReference type="PANTHER" id="PTHR43969:SF4">
    <property type="entry name" value="FI01423P-RELATED"/>
    <property type="match status" value="1"/>
</dbReference>
<protein>
    <submittedName>
        <fullName evidence="4">Uncharacterized protein</fullName>
    </submittedName>
</protein>
<evidence type="ECO:0000256" key="1">
    <source>
        <dbReference type="ARBA" id="ARBA00011738"/>
    </source>
</evidence>
<dbReference type="InterPro" id="IPR010987">
    <property type="entry name" value="Glutathione-S-Trfase_C-like"/>
</dbReference>